<name>A0A2P6MX88_9EUKA</name>
<organism evidence="1 2">
    <name type="scientific">Planoprotostelium fungivorum</name>
    <dbReference type="NCBI Taxonomy" id="1890364"/>
    <lineage>
        <taxon>Eukaryota</taxon>
        <taxon>Amoebozoa</taxon>
        <taxon>Evosea</taxon>
        <taxon>Variosea</taxon>
        <taxon>Cavosteliida</taxon>
        <taxon>Cavosteliaceae</taxon>
        <taxon>Planoprotostelium</taxon>
    </lineage>
</organism>
<protein>
    <submittedName>
        <fullName evidence="1">Uncharacterized protein</fullName>
    </submittedName>
</protein>
<dbReference type="EMBL" id="MDYQ01000336">
    <property type="protein sequence ID" value="PRP76317.1"/>
    <property type="molecule type" value="Genomic_DNA"/>
</dbReference>
<sequence length="193" mass="22358">MSDSSHNNWKICTFDKYFMDIISSYAVGLLRQMKRGKIVYQHIGGLEVRTCRDIKIRVSVLSCNFRIRLDKKLLVSSRSRLANFFLGETEQDKTKSTLVSVLSRQFSPESHENNIQKLRCRANDISHHIPPDVATTNLNTKRKPIPNKSHDSMQVVAETRQWIYFSGVWIENTNCSHPLAMSKNKLFKLPLIY</sequence>
<dbReference type="InParanoid" id="A0A2P6MX88"/>
<evidence type="ECO:0000313" key="2">
    <source>
        <dbReference type="Proteomes" id="UP000241769"/>
    </source>
</evidence>
<dbReference type="AlphaFoldDB" id="A0A2P6MX88"/>
<accession>A0A2P6MX88</accession>
<gene>
    <name evidence="1" type="ORF">PROFUN_14423</name>
</gene>
<keyword evidence="2" id="KW-1185">Reference proteome</keyword>
<reference evidence="1 2" key="1">
    <citation type="journal article" date="2018" name="Genome Biol. Evol.">
        <title>Multiple Roots of Fruiting Body Formation in Amoebozoa.</title>
        <authorList>
            <person name="Hillmann F."/>
            <person name="Forbes G."/>
            <person name="Novohradska S."/>
            <person name="Ferling I."/>
            <person name="Riege K."/>
            <person name="Groth M."/>
            <person name="Westermann M."/>
            <person name="Marz M."/>
            <person name="Spaller T."/>
            <person name="Winckler T."/>
            <person name="Schaap P."/>
            <person name="Glockner G."/>
        </authorList>
    </citation>
    <scope>NUCLEOTIDE SEQUENCE [LARGE SCALE GENOMIC DNA]</scope>
    <source>
        <strain evidence="1 2">Jena</strain>
    </source>
</reference>
<evidence type="ECO:0000313" key="1">
    <source>
        <dbReference type="EMBL" id="PRP76317.1"/>
    </source>
</evidence>
<dbReference type="Proteomes" id="UP000241769">
    <property type="component" value="Unassembled WGS sequence"/>
</dbReference>
<proteinExistence type="predicted"/>
<comment type="caution">
    <text evidence="1">The sequence shown here is derived from an EMBL/GenBank/DDBJ whole genome shotgun (WGS) entry which is preliminary data.</text>
</comment>